<dbReference type="KEGG" id="bbh:BN112_2852"/>
<sequence>MQGDPMAGCIEEIRDRMAIQDVILKYARAIDRKDWSAVRAAFHEGATDDHGEYQGGIDGMIEWIARRHAAIHQSMHFIGNLLVEWLPGRRALVETYYQAHFTLDGDAREARALWLDGQAGGGANLIVLGRYIDVFAARPDWRVAERTNVYESVLAPQQPPSGRNPANHWSTRDRHDMYFKIRRDLLPDAP</sequence>
<dbReference type="Gene3D" id="3.10.450.50">
    <property type="match status" value="1"/>
</dbReference>
<protein>
    <recommendedName>
        <fullName evidence="1">SnoaL-like domain-containing protein</fullName>
    </recommendedName>
</protein>
<dbReference type="OrthoDB" id="1492465at2"/>
<dbReference type="SUPFAM" id="SSF54427">
    <property type="entry name" value="NTF2-like"/>
    <property type="match status" value="1"/>
</dbReference>
<dbReference type="HOGENOM" id="CLU_106738_0_0_4"/>
<dbReference type="Pfam" id="PF13577">
    <property type="entry name" value="SnoaL_4"/>
    <property type="match status" value="1"/>
</dbReference>
<proteinExistence type="predicted"/>
<organism evidence="2 3">
    <name type="scientific">Bordetella bronchiseptica 253</name>
    <dbReference type="NCBI Taxonomy" id="568707"/>
    <lineage>
        <taxon>Bacteria</taxon>
        <taxon>Pseudomonadati</taxon>
        <taxon>Pseudomonadota</taxon>
        <taxon>Betaproteobacteria</taxon>
        <taxon>Burkholderiales</taxon>
        <taxon>Alcaligenaceae</taxon>
        <taxon>Bordetella</taxon>
    </lineage>
</organism>
<evidence type="ECO:0000313" key="2">
    <source>
        <dbReference type="EMBL" id="CCJ54769.1"/>
    </source>
</evidence>
<feature type="domain" description="SnoaL-like" evidence="1">
    <location>
        <begin position="11"/>
        <end position="147"/>
    </location>
</feature>
<dbReference type="RefSeq" id="WP_015064592.1">
    <property type="nucleotide sequence ID" value="NC_019382.1"/>
</dbReference>
<gene>
    <name evidence="2" type="ORF">BN112_2852</name>
</gene>
<dbReference type="CDD" id="cd00531">
    <property type="entry name" value="NTF2_like"/>
    <property type="match status" value="1"/>
</dbReference>
<accession>A0A0C6P9L5</accession>
<name>A0A0C6P9L5_BORBO</name>
<dbReference type="AlphaFoldDB" id="A0A0C6P9L5"/>
<dbReference type="InterPro" id="IPR037401">
    <property type="entry name" value="SnoaL-like"/>
</dbReference>
<reference evidence="2 3" key="1">
    <citation type="journal article" date="2012" name="BMC Genomics">
        <title>Comparative genomics of the classical Bordetella subspecies: the evolution and exchange of virulence-associated diversity amongst closely related pathogens.</title>
        <authorList>
            <person name="Park J."/>
            <person name="Zhang Y."/>
            <person name="Buboltz A.M."/>
            <person name="Zhang X."/>
            <person name="Schuster S.C."/>
            <person name="Ahuja U."/>
            <person name="Liu M."/>
            <person name="Miller J.F."/>
            <person name="Sebaihia M."/>
            <person name="Bentley S.D."/>
            <person name="Parkhill J."/>
            <person name="Harvill E.T."/>
        </authorList>
    </citation>
    <scope>NUCLEOTIDE SEQUENCE [LARGE SCALE GENOMIC DNA]</scope>
    <source>
        <strain evidence="2 3">253</strain>
    </source>
</reference>
<dbReference type="Proteomes" id="UP000007564">
    <property type="component" value="Chromosome"/>
</dbReference>
<dbReference type="InterPro" id="IPR032710">
    <property type="entry name" value="NTF2-like_dom_sf"/>
</dbReference>
<evidence type="ECO:0000259" key="1">
    <source>
        <dbReference type="Pfam" id="PF13577"/>
    </source>
</evidence>
<dbReference type="EMBL" id="HE965806">
    <property type="protein sequence ID" value="CCJ54769.1"/>
    <property type="molecule type" value="Genomic_DNA"/>
</dbReference>
<evidence type="ECO:0000313" key="3">
    <source>
        <dbReference type="Proteomes" id="UP000007564"/>
    </source>
</evidence>